<dbReference type="InterPro" id="IPR008928">
    <property type="entry name" value="6-hairpin_glycosidase_sf"/>
</dbReference>
<dbReference type="PANTHER" id="PTHR12654:SF4">
    <property type="entry name" value="PB1 DOMAIN-CONTAINING PROTEIN"/>
    <property type="match status" value="1"/>
</dbReference>
<accession>X1DMU7</accession>
<sequence length="201" mass="23166">MWIRDGSFHGFEGCEGASTKKKFGGCCPLNCTHVWNYEFSLAHLFPSLERTMRETEFKIQHKLGYLPHRTVIPLYLPQFGEIPDVGDVPPAIDGMFGMILKIYRDYLITGDLDFLKRSWVHIKNLMEFIFKEYYNDSKGTITRAQPNTYDCSIYGLNTFIGSLNLVALLACEKIALELNLLDWADRCKKMYISSREIIDKG</sequence>
<dbReference type="InterPro" id="IPR006775">
    <property type="entry name" value="GH116_catalytic"/>
</dbReference>
<dbReference type="Gene3D" id="1.50.10.10">
    <property type="match status" value="1"/>
</dbReference>
<dbReference type="AlphaFoldDB" id="X1DMU7"/>
<evidence type="ECO:0000259" key="1">
    <source>
        <dbReference type="Pfam" id="PF04685"/>
    </source>
</evidence>
<dbReference type="GO" id="GO:0008422">
    <property type="term" value="F:beta-glucosidase activity"/>
    <property type="evidence" value="ECO:0007669"/>
    <property type="project" value="TreeGrafter"/>
</dbReference>
<name>X1DMU7_9ZZZZ</name>
<reference evidence="2" key="1">
    <citation type="journal article" date="2014" name="Front. Microbiol.">
        <title>High frequency of phylogenetically diverse reductive dehalogenase-homologous genes in deep subseafloor sedimentary metagenomes.</title>
        <authorList>
            <person name="Kawai M."/>
            <person name="Futagami T."/>
            <person name="Toyoda A."/>
            <person name="Takaki Y."/>
            <person name="Nishi S."/>
            <person name="Hori S."/>
            <person name="Arai W."/>
            <person name="Tsubouchi T."/>
            <person name="Morono Y."/>
            <person name="Uchiyama I."/>
            <person name="Ito T."/>
            <person name="Fujiyama A."/>
            <person name="Inagaki F."/>
            <person name="Takami H."/>
        </authorList>
    </citation>
    <scope>NUCLEOTIDE SEQUENCE</scope>
    <source>
        <strain evidence="2">Expedition CK06-06</strain>
    </source>
</reference>
<dbReference type="EMBL" id="BART01033290">
    <property type="protein sequence ID" value="GAH06329.1"/>
    <property type="molecule type" value="Genomic_DNA"/>
</dbReference>
<feature type="domain" description="Glycosyl-hydrolase family 116 catalytic region" evidence="1">
    <location>
        <begin position="93"/>
        <end position="199"/>
    </location>
</feature>
<dbReference type="InterPro" id="IPR052566">
    <property type="entry name" value="Non-lysos_glucosylceramidase"/>
</dbReference>
<dbReference type="SUPFAM" id="SSF48208">
    <property type="entry name" value="Six-hairpin glycosidases"/>
    <property type="match status" value="1"/>
</dbReference>
<gene>
    <name evidence="2" type="ORF">S01H4_57271</name>
</gene>
<feature type="non-terminal residue" evidence="2">
    <location>
        <position position="201"/>
    </location>
</feature>
<proteinExistence type="predicted"/>
<evidence type="ECO:0000313" key="2">
    <source>
        <dbReference type="EMBL" id="GAH06329.1"/>
    </source>
</evidence>
<dbReference type="PANTHER" id="PTHR12654">
    <property type="entry name" value="BILE ACID BETA-GLUCOSIDASE-RELATED"/>
    <property type="match status" value="1"/>
</dbReference>
<dbReference type="GO" id="GO:0005975">
    <property type="term" value="P:carbohydrate metabolic process"/>
    <property type="evidence" value="ECO:0007669"/>
    <property type="project" value="InterPro"/>
</dbReference>
<dbReference type="Pfam" id="PF04685">
    <property type="entry name" value="DUF608"/>
    <property type="match status" value="1"/>
</dbReference>
<dbReference type="InterPro" id="IPR012341">
    <property type="entry name" value="6hp_glycosidase-like_sf"/>
</dbReference>
<organism evidence="2">
    <name type="scientific">marine sediment metagenome</name>
    <dbReference type="NCBI Taxonomy" id="412755"/>
    <lineage>
        <taxon>unclassified sequences</taxon>
        <taxon>metagenomes</taxon>
        <taxon>ecological metagenomes</taxon>
    </lineage>
</organism>
<comment type="caution">
    <text evidence="2">The sequence shown here is derived from an EMBL/GenBank/DDBJ whole genome shotgun (WGS) entry which is preliminary data.</text>
</comment>
<protein>
    <recommendedName>
        <fullName evidence="1">Glycosyl-hydrolase family 116 catalytic region domain-containing protein</fullName>
    </recommendedName>
</protein>